<dbReference type="AlphaFoldDB" id="A0A2S6CYL9"/>
<evidence type="ECO:0000256" key="2">
    <source>
        <dbReference type="ARBA" id="ARBA00022806"/>
    </source>
</evidence>
<dbReference type="GO" id="GO:0004386">
    <property type="term" value="F:helicase activity"/>
    <property type="evidence" value="ECO:0007669"/>
    <property type="project" value="UniProtKB-KW"/>
</dbReference>
<dbReference type="SUPFAM" id="SSF52540">
    <property type="entry name" value="P-loop containing nucleoside triphosphate hydrolases"/>
    <property type="match status" value="1"/>
</dbReference>
<dbReference type="InterPro" id="IPR004968">
    <property type="entry name" value="DNA_primase/NTPase_C"/>
</dbReference>
<dbReference type="Gene3D" id="3.40.50.300">
    <property type="entry name" value="P-loop containing nucleotide triphosphate hydrolases"/>
    <property type="match status" value="1"/>
</dbReference>
<organism evidence="5 6">
    <name type="scientific">Cuspidothrix issatschenkoi CHARLIE-1</name>
    <dbReference type="NCBI Taxonomy" id="2052836"/>
    <lineage>
        <taxon>Bacteria</taxon>
        <taxon>Bacillati</taxon>
        <taxon>Cyanobacteriota</taxon>
        <taxon>Cyanophyceae</taxon>
        <taxon>Nostocales</taxon>
        <taxon>Aphanizomenonaceae</taxon>
        <taxon>Cuspidothrix</taxon>
    </lineage>
</organism>
<dbReference type="InterPro" id="IPR051620">
    <property type="entry name" value="ORF904-like_C"/>
</dbReference>
<dbReference type="PANTHER" id="PTHR35372:SF2">
    <property type="entry name" value="SF3 HELICASE DOMAIN-CONTAINING PROTEIN"/>
    <property type="match status" value="1"/>
</dbReference>
<evidence type="ECO:0000313" key="6">
    <source>
        <dbReference type="Proteomes" id="UP000239589"/>
    </source>
</evidence>
<dbReference type="RefSeq" id="WP_104386434.1">
    <property type="nucleotide sequence ID" value="NZ_PGEM01000021.1"/>
</dbReference>
<keyword evidence="1" id="KW-0378">Hydrolase</keyword>
<evidence type="ECO:0000259" key="4">
    <source>
        <dbReference type="SMART" id="SM00885"/>
    </source>
</evidence>
<protein>
    <recommendedName>
        <fullName evidence="4">Bacteriophage/plasmid primase P4 C-terminal domain-containing protein</fullName>
    </recommendedName>
</protein>
<sequence>MVASFEKSTKSNPFIGRPRSGKTIRETVYIPNPADWGVVESGDGVTAPITEPTTVLENDPLKTVTKDKPCKICNGEDKCAISDSGNTLLCGRSTAKIGDIVNGYRCKSTSNKSSHCSHTFVKVNKSSQTTVKQSPKPTKPAMSREDRDLWNRKIISTLNLSESDRTHLKNVRGLTDQQIDNWGFRSVMPNQRLVGNDWPDNLPGYRHDKKNLAIRGAGILSPIKQLDQVIAFKVRLTEKKNDQRYTCVSSPKYTQYHIDGEQPLAVLVSDNNRFDHGFFVTEGNELKPVIVHLKYNLPVLGGGRYWHSSENHAAKFLPLVREKSTIINLAVDAGDILNSGGIPLKWVREYKFFESQGFSTRFCWWNQVSKEADDIDELPDLSSVEFINLDQFKELVREHNPEAYQKIVDDDKPLLTLAVDNTLDKPKKVKSTPPVNTEDDQIEVLYTTVENAVKNSIFQDDWVTNNGSFYNYTGQGYWQRKTEDDVRHTISLTLEKCFAWKKVAEDEYQKDFRFVTKPKIDSTYGVLKAHNHNENTGLNNRFFRCFNNCVLDLRSGELLDHQKDLLLTSKLDVDYNPGSDCPEVLKQFICKAYGENKLDIIRAVLATFLNPSAPYGIFLYVVGKSGSGKGTLLRFISSLFHNKMSLKNFSIISNPDKLHQFLRDCDICLFPDVSSDFSGELETFYELVDNGESGARRLYSDDGYQKKFNTRFAVGSVNPIRVENAQGGWARRALILKTNPLNQKDKDYYLEQKLADCKAEAISWAMGLDAKERDRIIHEYMNFDKDLQNIKFEHEITSDSIKGFIDSCLRPTDTENPISTNTMYFYYKAYCYQFGYRAMSANTFKIRMKGAVDEFFFKNSKQQRVKGSNQRFRTEAAFVHLTPVKVNIQDQGRYSPHNFEDCTFVSTSDGGYRVNPKFCINGGLEAIYTFMEEKTLKIKFEEDFVTVVTTAASAENVASVTAEKLAMTELQDLSQLSQLSQGKILLSEKFENSHNDHSSSDPINNDHIYRVKKSPCDKRDNCDKPSNLYIDSLSAVTPVADGGVAAVVTTVTNLENSTNIPNAPTAPPSIKMQLGDFKVGDRIQLEPQSIPDYNKISPIIADVVMVYEGVDGWEVVFYEYERWNKQDQKYEPIGGEFGRGSVLSGWVKTLAPATN</sequence>
<evidence type="ECO:0000313" key="5">
    <source>
        <dbReference type="EMBL" id="PPJ64791.1"/>
    </source>
</evidence>
<dbReference type="InterPro" id="IPR027417">
    <property type="entry name" value="P-loop_NTPase"/>
</dbReference>
<dbReference type="EMBL" id="PGEM01000021">
    <property type="protein sequence ID" value="PPJ64791.1"/>
    <property type="molecule type" value="Genomic_DNA"/>
</dbReference>
<evidence type="ECO:0000256" key="1">
    <source>
        <dbReference type="ARBA" id="ARBA00022801"/>
    </source>
</evidence>
<feature type="compositionally biased region" description="Polar residues" evidence="3">
    <location>
        <begin position="127"/>
        <end position="136"/>
    </location>
</feature>
<dbReference type="Pfam" id="PF08706">
    <property type="entry name" value="D5_N"/>
    <property type="match status" value="1"/>
</dbReference>
<gene>
    <name evidence="5" type="ORF">CUN59_03010</name>
</gene>
<dbReference type="GO" id="GO:0016787">
    <property type="term" value="F:hydrolase activity"/>
    <property type="evidence" value="ECO:0007669"/>
    <property type="project" value="UniProtKB-KW"/>
</dbReference>
<proteinExistence type="predicted"/>
<comment type="caution">
    <text evidence="5">The sequence shown here is derived from an EMBL/GenBank/DDBJ whole genome shotgun (WGS) entry which is preliminary data.</text>
</comment>
<keyword evidence="2" id="KW-0067">ATP-binding</keyword>
<feature type="domain" description="Bacteriophage/plasmid primase P4 C-terminal" evidence="4">
    <location>
        <begin position="451"/>
        <end position="591"/>
    </location>
</feature>
<dbReference type="Proteomes" id="UP000239589">
    <property type="component" value="Unassembled WGS sequence"/>
</dbReference>
<feature type="region of interest" description="Disordered" evidence="3">
    <location>
        <begin position="127"/>
        <end position="146"/>
    </location>
</feature>
<accession>A0A2S6CYL9</accession>
<dbReference type="OrthoDB" id="505390at2"/>
<dbReference type="Pfam" id="PF03288">
    <property type="entry name" value="Pox_D5"/>
    <property type="match status" value="1"/>
</dbReference>
<dbReference type="SMART" id="SM00885">
    <property type="entry name" value="D5_N"/>
    <property type="match status" value="1"/>
</dbReference>
<keyword evidence="2" id="KW-0547">Nucleotide-binding</keyword>
<keyword evidence="2" id="KW-0347">Helicase</keyword>
<keyword evidence="6" id="KW-1185">Reference proteome</keyword>
<dbReference type="InterPro" id="IPR014818">
    <property type="entry name" value="Phage/plasmid_primase_P4_C"/>
</dbReference>
<name>A0A2S6CYL9_9CYAN</name>
<evidence type="ECO:0000256" key="3">
    <source>
        <dbReference type="SAM" id="MobiDB-lite"/>
    </source>
</evidence>
<reference evidence="5 6" key="1">
    <citation type="submission" date="2018-02" db="EMBL/GenBank/DDBJ databases">
        <title>Discovery of a pederin family compound in a non-symbiotic bloom-forming cyanobacterium.</title>
        <authorList>
            <person name="Kust A."/>
            <person name="Mares J."/>
            <person name="Jokela J."/>
            <person name="Urajova P."/>
            <person name="Hajek J."/>
            <person name="Saurav K."/>
            <person name="Voracova K."/>
            <person name="Fewer D.P."/>
            <person name="Haapaniemi E."/>
            <person name="Permi P."/>
            <person name="Rehakova K."/>
            <person name="Sivonen K."/>
            <person name="Hrouzek P."/>
        </authorList>
    </citation>
    <scope>NUCLEOTIDE SEQUENCE [LARGE SCALE GENOMIC DNA]</scope>
    <source>
        <strain evidence="5 6">CHARLIE-1</strain>
    </source>
</reference>
<dbReference type="PANTHER" id="PTHR35372">
    <property type="entry name" value="ATP BINDING PROTEIN-RELATED"/>
    <property type="match status" value="1"/>
</dbReference>